<dbReference type="AlphaFoldDB" id="A0A9D1ML37"/>
<dbReference type="InterPro" id="IPR033749">
    <property type="entry name" value="Polyprenyl_synt_CS"/>
</dbReference>
<evidence type="ECO:0000256" key="12">
    <source>
        <dbReference type="RuleBase" id="RU004466"/>
    </source>
</evidence>
<keyword evidence="8" id="KW-0414">Isoprene biosynthesis</keyword>
<comment type="catalytic activity">
    <reaction evidence="11">
        <text>isopentenyl diphosphate + (2E)-geranyl diphosphate = (2E,6E)-farnesyl diphosphate + diphosphate</text>
        <dbReference type="Rhea" id="RHEA:19361"/>
        <dbReference type="ChEBI" id="CHEBI:33019"/>
        <dbReference type="ChEBI" id="CHEBI:58057"/>
        <dbReference type="ChEBI" id="CHEBI:128769"/>
        <dbReference type="ChEBI" id="CHEBI:175763"/>
        <dbReference type="EC" id="2.5.1.10"/>
    </reaction>
</comment>
<keyword evidence="5 12" id="KW-0808">Transferase</keyword>
<sequence>MKTDLASYKERFEKLLAKTLEDYPVKLSPVWDAVVYAVCAGGKRVRPALAYMGAEIAGGRAEDADSVALAVEFIHNYSLIHDDLPCMDDDDLRRGRPTVHKAFGEGTAVLAGDALLNMAFEHVEGRAARYIARESGMRGMVGGQCLDLANSGGAGVDGAAWLDKINSLKTSALFRAALVGGAIDAGADEKLCHSLENYAEELGKVFQIVDDLLDALADESVLGKSAGQDAKNGKVTYVSLLGVEGAKARAEELNENCKSALLPYGERAEKLISLADELIKRVK</sequence>
<dbReference type="InterPro" id="IPR008949">
    <property type="entry name" value="Isoprenoid_synthase_dom_sf"/>
</dbReference>
<comment type="similarity">
    <text evidence="2 12">Belongs to the FPP/GGPP synthase family.</text>
</comment>
<dbReference type="GO" id="GO:0046872">
    <property type="term" value="F:metal ion binding"/>
    <property type="evidence" value="ECO:0007669"/>
    <property type="project" value="UniProtKB-KW"/>
</dbReference>
<evidence type="ECO:0000256" key="2">
    <source>
        <dbReference type="ARBA" id="ARBA00006706"/>
    </source>
</evidence>
<dbReference type="SFLD" id="SFLDG01017">
    <property type="entry name" value="Polyprenyl_Transferase_Like"/>
    <property type="match status" value="1"/>
</dbReference>
<dbReference type="PROSITE" id="PS00723">
    <property type="entry name" value="POLYPRENYL_SYNTHASE_1"/>
    <property type="match status" value="1"/>
</dbReference>
<evidence type="ECO:0000256" key="9">
    <source>
        <dbReference type="ARBA" id="ARBA00032380"/>
    </source>
</evidence>
<keyword evidence="6" id="KW-0479">Metal-binding</keyword>
<dbReference type="InterPro" id="IPR000092">
    <property type="entry name" value="Polyprenyl_synt"/>
</dbReference>
<evidence type="ECO:0000256" key="11">
    <source>
        <dbReference type="ARBA" id="ARBA00049399"/>
    </source>
</evidence>
<reference evidence="13" key="1">
    <citation type="submission" date="2020-10" db="EMBL/GenBank/DDBJ databases">
        <authorList>
            <person name="Gilroy R."/>
        </authorList>
    </citation>
    <scope>NUCLEOTIDE SEQUENCE</scope>
    <source>
        <strain evidence="13">9366</strain>
    </source>
</reference>
<evidence type="ECO:0000256" key="8">
    <source>
        <dbReference type="ARBA" id="ARBA00023229"/>
    </source>
</evidence>
<evidence type="ECO:0000256" key="4">
    <source>
        <dbReference type="ARBA" id="ARBA00015100"/>
    </source>
</evidence>
<dbReference type="EC" id="2.5.1.10" evidence="3"/>
<dbReference type="FunFam" id="1.10.600.10:FF:000001">
    <property type="entry name" value="Geranylgeranyl diphosphate synthase"/>
    <property type="match status" value="1"/>
</dbReference>
<dbReference type="GO" id="GO:0016114">
    <property type="term" value="P:terpenoid biosynthetic process"/>
    <property type="evidence" value="ECO:0007669"/>
    <property type="project" value="UniProtKB-ARBA"/>
</dbReference>
<evidence type="ECO:0000313" key="13">
    <source>
        <dbReference type="EMBL" id="HIU62146.1"/>
    </source>
</evidence>
<accession>A0A9D1ML37</accession>
<name>A0A9D1ML37_9FIRM</name>
<evidence type="ECO:0000256" key="10">
    <source>
        <dbReference type="ARBA" id="ARBA00032873"/>
    </source>
</evidence>
<evidence type="ECO:0000256" key="1">
    <source>
        <dbReference type="ARBA" id="ARBA00001946"/>
    </source>
</evidence>
<evidence type="ECO:0000256" key="6">
    <source>
        <dbReference type="ARBA" id="ARBA00022723"/>
    </source>
</evidence>
<comment type="cofactor">
    <cofactor evidence="1">
        <name>Mg(2+)</name>
        <dbReference type="ChEBI" id="CHEBI:18420"/>
    </cofactor>
</comment>
<dbReference type="SUPFAM" id="SSF48576">
    <property type="entry name" value="Terpenoid synthases"/>
    <property type="match status" value="1"/>
</dbReference>
<dbReference type="Proteomes" id="UP000824145">
    <property type="component" value="Unassembled WGS sequence"/>
</dbReference>
<evidence type="ECO:0000256" key="3">
    <source>
        <dbReference type="ARBA" id="ARBA00012439"/>
    </source>
</evidence>
<dbReference type="Pfam" id="PF00348">
    <property type="entry name" value="polyprenyl_synt"/>
    <property type="match status" value="1"/>
</dbReference>
<dbReference type="EMBL" id="DVNJ01000001">
    <property type="protein sequence ID" value="HIU62146.1"/>
    <property type="molecule type" value="Genomic_DNA"/>
</dbReference>
<proteinExistence type="inferred from homology"/>
<evidence type="ECO:0000256" key="5">
    <source>
        <dbReference type="ARBA" id="ARBA00022679"/>
    </source>
</evidence>
<keyword evidence="7" id="KW-0460">Magnesium</keyword>
<gene>
    <name evidence="13" type="ORF">IAB07_00060</name>
</gene>
<dbReference type="PANTHER" id="PTHR43281:SF1">
    <property type="entry name" value="FARNESYL DIPHOSPHATE SYNTHASE"/>
    <property type="match status" value="1"/>
</dbReference>
<comment type="caution">
    <text evidence="13">The sequence shown here is derived from an EMBL/GenBank/DDBJ whole genome shotgun (WGS) entry which is preliminary data.</text>
</comment>
<dbReference type="Gene3D" id="1.10.600.10">
    <property type="entry name" value="Farnesyl Diphosphate Synthase"/>
    <property type="match status" value="1"/>
</dbReference>
<evidence type="ECO:0000313" key="14">
    <source>
        <dbReference type="Proteomes" id="UP000824145"/>
    </source>
</evidence>
<reference evidence="13" key="2">
    <citation type="journal article" date="2021" name="PeerJ">
        <title>Extensive microbial diversity within the chicken gut microbiome revealed by metagenomics and culture.</title>
        <authorList>
            <person name="Gilroy R."/>
            <person name="Ravi A."/>
            <person name="Getino M."/>
            <person name="Pursley I."/>
            <person name="Horton D.L."/>
            <person name="Alikhan N.F."/>
            <person name="Baker D."/>
            <person name="Gharbi K."/>
            <person name="Hall N."/>
            <person name="Watson M."/>
            <person name="Adriaenssens E.M."/>
            <person name="Foster-Nyarko E."/>
            <person name="Jarju S."/>
            <person name="Secka A."/>
            <person name="Antonio M."/>
            <person name="Oren A."/>
            <person name="Chaudhuri R.R."/>
            <person name="La Ragione R."/>
            <person name="Hildebrand F."/>
            <person name="Pallen M.J."/>
        </authorList>
    </citation>
    <scope>NUCLEOTIDE SEQUENCE</scope>
    <source>
        <strain evidence="13">9366</strain>
    </source>
</reference>
<dbReference type="SFLD" id="SFLDS00005">
    <property type="entry name" value="Isoprenoid_Synthase_Type_I"/>
    <property type="match status" value="1"/>
</dbReference>
<dbReference type="PROSITE" id="PS00444">
    <property type="entry name" value="POLYPRENYL_SYNTHASE_2"/>
    <property type="match status" value="1"/>
</dbReference>
<dbReference type="PANTHER" id="PTHR43281">
    <property type="entry name" value="FARNESYL DIPHOSPHATE SYNTHASE"/>
    <property type="match status" value="1"/>
</dbReference>
<evidence type="ECO:0000256" key="7">
    <source>
        <dbReference type="ARBA" id="ARBA00022842"/>
    </source>
</evidence>
<dbReference type="CDD" id="cd00685">
    <property type="entry name" value="Trans_IPPS_HT"/>
    <property type="match status" value="1"/>
</dbReference>
<dbReference type="GO" id="GO:0004337">
    <property type="term" value="F:(2E,6E)-farnesyl diphosphate synthase activity"/>
    <property type="evidence" value="ECO:0007669"/>
    <property type="project" value="UniProtKB-EC"/>
</dbReference>
<protein>
    <recommendedName>
        <fullName evidence="4">Farnesyl diphosphate synthase</fullName>
        <ecNumber evidence="3">2.5.1.10</ecNumber>
    </recommendedName>
    <alternativeName>
        <fullName evidence="10">(2E,6E)-farnesyl diphosphate synthase</fullName>
    </alternativeName>
    <alternativeName>
        <fullName evidence="9">Geranyltranstransferase</fullName>
    </alternativeName>
</protein>
<organism evidence="13 14">
    <name type="scientific">Candidatus Caccalectryoclostridium excrementigallinarum</name>
    <dbReference type="NCBI Taxonomy" id="2840710"/>
    <lineage>
        <taxon>Bacteria</taxon>
        <taxon>Bacillati</taxon>
        <taxon>Bacillota</taxon>
        <taxon>Clostridia</taxon>
        <taxon>Christensenellales</taxon>
        <taxon>Christensenellaceae</taxon>
        <taxon>Christensenellaceae incertae sedis</taxon>
        <taxon>Candidatus Caccalectryoclostridium</taxon>
    </lineage>
</organism>